<name>A0A9N8L9K1_9BASI</name>
<evidence type="ECO:0000313" key="2">
    <source>
        <dbReference type="EMBL" id="CAD6902073.1"/>
    </source>
</evidence>
<accession>A0A9N8L9K1</accession>
<protein>
    <recommendedName>
        <fullName evidence="4">Tetratricopeptide repeat protein</fullName>
    </recommendedName>
</protein>
<dbReference type="Pfam" id="PF13424">
    <property type="entry name" value="TPR_12"/>
    <property type="match status" value="1"/>
</dbReference>
<evidence type="ECO:0000313" key="3">
    <source>
        <dbReference type="Proteomes" id="UP000836404"/>
    </source>
</evidence>
<feature type="compositionally biased region" description="Polar residues" evidence="1">
    <location>
        <begin position="1"/>
        <end position="12"/>
    </location>
</feature>
<organism evidence="2 3">
    <name type="scientific">Tilletia laevis</name>
    <dbReference type="NCBI Taxonomy" id="157183"/>
    <lineage>
        <taxon>Eukaryota</taxon>
        <taxon>Fungi</taxon>
        <taxon>Dikarya</taxon>
        <taxon>Basidiomycota</taxon>
        <taxon>Ustilaginomycotina</taxon>
        <taxon>Exobasidiomycetes</taxon>
        <taxon>Tilletiales</taxon>
        <taxon>Tilletiaceae</taxon>
        <taxon>Tilletia</taxon>
    </lineage>
</organism>
<evidence type="ECO:0008006" key="4">
    <source>
        <dbReference type="Google" id="ProtNLM"/>
    </source>
</evidence>
<dbReference type="Gene3D" id="1.25.40.10">
    <property type="entry name" value="Tetratricopeptide repeat domain"/>
    <property type="match status" value="1"/>
</dbReference>
<dbReference type="SUPFAM" id="SSF48452">
    <property type="entry name" value="TPR-like"/>
    <property type="match status" value="1"/>
</dbReference>
<feature type="non-terminal residue" evidence="2">
    <location>
        <position position="1"/>
    </location>
</feature>
<dbReference type="EMBL" id="CAJHJF010000463">
    <property type="protein sequence ID" value="CAD6902073.1"/>
    <property type="molecule type" value="Genomic_DNA"/>
</dbReference>
<gene>
    <name evidence="2" type="ORF">JKILLFL_G2051</name>
</gene>
<sequence length="349" mass="38802">PQATTLTASSPIITVVEEPDMFQGPSPAQSPNNLEENQTVEVDADSQGTGSDQLTTRPQQPFTSEEQQQLRVLREAMQRLFLPGDSEDLEGTFHNDGADADPIANSDDPAQSALNLLDKLCDEPDPSDSEQTLRRLRELSDNLEDLGLLDEDVMVLQLLTALCRRKVTSNGYALDRVNLASALRYLSSSFYSVGRWDEALATSEEAISIIKPMADREPKRYNAHLARAMRQTSVCQSRIGEHDAAMQSTVWALDVIRSLHKTRPAVFKSDLAETLLNYSVDLGNAGRHEEALKAIEEALALYRSLHKARPAVFESELASTLHYYSICLTKAGRQEEALKAKKECLEMRR</sequence>
<reference evidence="2 3" key="1">
    <citation type="submission" date="2020-10" db="EMBL/GenBank/DDBJ databases">
        <authorList>
            <person name="Sedaghatjoo S."/>
        </authorList>
    </citation>
    <scope>NUCLEOTIDE SEQUENCE [LARGE SCALE GENOMIC DNA]</scope>
    <source>
        <strain evidence="2 3">LLFL</strain>
    </source>
</reference>
<evidence type="ECO:0000256" key="1">
    <source>
        <dbReference type="SAM" id="MobiDB-lite"/>
    </source>
</evidence>
<proteinExistence type="predicted"/>
<dbReference type="InterPro" id="IPR011990">
    <property type="entry name" value="TPR-like_helical_dom_sf"/>
</dbReference>
<dbReference type="AlphaFoldDB" id="A0A9N8L9K1"/>
<keyword evidence="3" id="KW-1185">Reference proteome</keyword>
<comment type="caution">
    <text evidence="2">The sequence shown here is derived from an EMBL/GenBank/DDBJ whole genome shotgun (WGS) entry which is preliminary data.</text>
</comment>
<dbReference type="Proteomes" id="UP000836404">
    <property type="component" value="Unassembled WGS sequence"/>
</dbReference>
<feature type="compositionally biased region" description="Polar residues" evidence="1">
    <location>
        <begin position="26"/>
        <end position="68"/>
    </location>
</feature>
<feature type="region of interest" description="Disordered" evidence="1">
    <location>
        <begin position="1"/>
        <end position="68"/>
    </location>
</feature>
<feature type="region of interest" description="Disordered" evidence="1">
    <location>
        <begin position="85"/>
        <end position="109"/>
    </location>
</feature>